<name>A0AAW6YCC2_NEISU</name>
<keyword evidence="2" id="KW-0808">Transferase</keyword>
<dbReference type="CDD" id="cd02440">
    <property type="entry name" value="AdoMet_MTases"/>
    <property type="match status" value="1"/>
</dbReference>
<comment type="caution">
    <text evidence="2">The sequence shown here is derived from an EMBL/GenBank/DDBJ whole genome shotgun (WGS) entry which is preliminary data.</text>
</comment>
<organism evidence="2 3">
    <name type="scientific">Neisseria subflava</name>
    <dbReference type="NCBI Taxonomy" id="28449"/>
    <lineage>
        <taxon>Bacteria</taxon>
        <taxon>Pseudomonadati</taxon>
        <taxon>Pseudomonadota</taxon>
        <taxon>Betaproteobacteria</taxon>
        <taxon>Neisseriales</taxon>
        <taxon>Neisseriaceae</taxon>
        <taxon>Neisseria</taxon>
    </lineage>
</organism>
<dbReference type="RefSeq" id="WP_285071686.1">
    <property type="nucleotide sequence ID" value="NZ_JASOPA010000201.1"/>
</dbReference>
<feature type="non-terminal residue" evidence="2">
    <location>
        <position position="79"/>
    </location>
</feature>
<proteinExistence type="predicted"/>
<dbReference type="EMBL" id="JASOPA010000201">
    <property type="protein sequence ID" value="MDK7243683.1"/>
    <property type="molecule type" value="Genomic_DNA"/>
</dbReference>
<evidence type="ECO:0000259" key="1">
    <source>
        <dbReference type="Pfam" id="PF08241"/>
    </source>
</evidence>
<dbReference type="Proteomes" id="UP001236303">
    <property type="component" value="Unassembled WGS sequence"/>
</dbReference>
<reference evidence="2" key="1">
    <citation type="submission" date="2023-05" db="EMBL/GenBank/DDBJ databases">
        <title>Cataloging the Phylogenetic Diversity of Human Bladder Bacteria.</title>
        <authorList>
            <person name="Du J."/>
        </authorList>
    </citation>
    <scope>NUCLEOTIDE SEQUENCE</scope>
    <source>
        <strain evidence="2">UMB1050</strain>
    </source>
</reference>
<sequence>EFDLVTCSLALHYVEDWSRPLAEFRRVIRPGGQLVISVIHPFLFAALRRDEDYFAHVRYSEDYEFAGRTAVLTYWHRPL</sequence>
<dbReference type="AlphaFoldDB" id="A0AAW6YCC2"/>
<dbReference type="InterPro" id="IPR029063">
    <property type="entry name" value="SAM-dependent_MTases_sf"/>
</dbReference>
<evidence type="ECO:0000313" key="2">
    <source>
        <dbReference type="EMBL" id="MDK7243683.1"/>
    </source>
</evidence>
<feature type="domain" description="Methyltransferase type 11" evidence="1">
    <location>
        <begin position="2"/>
        <end position="36"/>
    </location>
</feature>
<protein>
    <submittedName>
        <fullName evidence="2">Methyltransferase domain-containing protein</fullName>
    </submittedName>
</protein>
<dbReference type="GO" id="GO:0032259">
    <property type="term" value="P:methylation"/>
    <property type="evidence" value="ECO:0007669"/>
    <property type="project" value="UniProtKB-KW"/>
</dbReference>
<dbReference type="GO" id="GO:0008757">
    <property type="term" value="F:S-adenosylmethionine-dependent methyltransferase activity"/>
    <property type="evidence" value="ECO:0007669"/>
    <property type="project" value="InterPro"/>
</dbReference>
<gene>
    <name evidence="2" type="ORF">QP451_11815</name>
</gene>
<evidence type="ECO:0000313" key="3">
    <source>
        <dbReference type="Proteomes" id="UP001236303"/>
    </source>
</evidence>
<dbReference type="SUPFAM" id="SSF53335">
    <property type="entry name" value="S-adenosyl-L-methionine-dependent methyltransferases"/>
    <property type="match status" value="1"/>
</dbReference>
<accession>A0AAW6YCC2</accession>
<dbReference type="InterPro" id="IPR013216">
    <property type="entry name" value="Methyltransf_11"/>
</dbReference>
<dbReference type="Gene3D" id="3.40.50.150">
    <property type="entry name" value="Vaccinia Virus protein VP39"/>
    <property type="match status" value="1"/>
</dbReference>
<feature type="non-terminal residue" evidence="2">
    <location>
        <position position="1"/>
    </location>
</feature>
<keyword evidence="2" id="KW-0489">Methyltransferase</keyword>
<dbReference type="Pfam" id="PF08241">
    <property type="entry name" value="Methyltransf_11"/>
    <property type="match status" value="1"/>
</dbReference>